<sequence>MLIARWIFLLLGVAAVVSFAMYIGTGQVRFRHYGLVIVKWAVFAGLAFFAVLILERLAILV</sequence>
<organism evidence="1 2">
    <name type="scientific">Piscinibacter gummiphilus</name>
    <dbReference type="NCBI Taxonomy" id="946333"/>
    <lineage>
        <taxon>Bacteria</taxon>
        <taxon>Pseudomonadati</taxon>
        <taxon>Pseudomonadota</taxon>
        <taxon>Betaproteobacteria</taxon>
        <taxon>Burkholderiales</taxon>
        <taxon>Sphaerotilaceae</taxon>
        <taxon>Piscinibacter</taxon>
    </lineage>
</organism>
<proteinExistence type="predicted"/>
<name>A0A1W6L5L2_9BURK</name>
<dbReference type="OrthoDB" id="8689387at2"/>
<dbReference type="EMBL" id="CP015118">
    <property type="protein sequence ID" value="ARN19544.1"/>
    <property type="molecule type" value="Genomic_DNA"/>
</dbReference>
<gene>
    <name evidence="1" type="ORF">A4W93_06245</name>
</gene>
<accession>A0A1W6L5L2</accession>
<protein>
    <submittedName>
        <fullName evidence="1">Uncharacterized protein</fullName>
    </submittedName>
</protein>
<dbReference type="RefSeq" id="WP_085749805.1">
    <property type="nucleotide sequence ID" value="NZ_BSPR01000002.1"/>
</dbReference>
<dbReference type="STRING" id="946333.A4W93_06245"/>
<dbReference type="Proteomes" id="UP000193427">
    <property type="component" value="Chromosome"/>
</dbReference>
<dbReference type="AlphaFoldDB" id="A0A1W6L5L2"/>
<dbReference type="KEGG" id="rgu:A4W93_06245"/>
<evidence type="ECO:0000313" key="1">
    <source>
        <dbReference type="EMBL" id="ARN19544.1"/>
    </source>
</evidence>
<evidence type="ECO:0000313" key="2">
    <source>
        <dbReference type="Proteomes" id="UP000193427"/>
    </source>
</evidence>
<reference evidence="1 2" key="1">
    <citation type="submission" date="2016-04" db="EMBL/GenBank/DDBJ databases">
        <title>Complete genome sequence of natural rubber-degrading, novel Gram-negative bacterium, Rhizobacter gummiphilus strain NS21.</title>
        <authorList>
            <person name="Tabata M."/>
            <person name="Kasai D."/>
            <person name="Fukuda M."/>
        </authorList>
    </citation>
    <scope>NUCLEOTIDE SEQUENCE [LARGE SCALE GENOMIC DNA]</scope>
    <source>
        <strain evidence="1 2">NS21</strain>
    </source>
</reference>
<keyword evidence="2" id="KW-1185">Reference proteome</keyword>